<dbReference type="AlphaFoldDB" id="A0A7E4ZZW5"/>
<dbReference type="GO" id="GO:0031267">
    <property type="term" value="F:small GTPase binding"/>
    <property type="evidence" value="ECO:0007669"/>
    <property type="project" value="TreeGrafter"/>
</dbReference>
<evidence type="ECO:0000313" key="5">
    <source>
        <dbReference type="WBParaSite" id="Pan_g6173.t1"/>
    </source>
</evidence>
<dbReference type="PROSITE" id="PS50086">
    <property type="entry name" value="TBC_RABGAP"/>
    <property type="match status" value="1"/>
</dbReference>
<dbReference type="InterPro" id="IPR050302">
    <property type="entry name" value="Rab_GAP_TBC_domain"/>
</dbReference>
<evidence type="ECO:0000313" key="4">
    <source>
        <dbReference type="Proteomes" id="UP000492821"/>
    </source>
</evidence>
<dbReference type="Pfam" id="PF00169">
    <property type="entry name" value="PH"/>
    <property type="match status" value="1"/>
</dbReference>
<evidence type="ECO:0000259" key="3">
    <source>
        <dbReference type="PROSITE" id="PS50086"/>
    </source>
</evidence>
<dbReference type="PANTHER" id="PTHR47219:SF20">
    <property type="entry name" value="TBC1 DOMAIN FAMILY MEMBER 2B"/>
    <property type="match status" value="1"/>
</dbReference>
<reference evidence="4" key="1">
    <citation type="journal article" date="2013" name="Genetics">
        <title>The draft genome and transcriptome of Panagrellus redivivus are shaped by the harsh demands of a free-living lifestyle.</title>
        <authorList>
            <person name="Srinivasan J."/>
            <person name="Dillman A.R."/>
            <person name="Macchietto M.G."/>
            <person name="Heikkinen L."/>
            <person name="Lakso M."/>
            <person name="Fracchia K.M."/>
            <person name="Antoshechkin I."/>
            <person name="Mortazavi A."/>
            <person name="Wong G."/>
            <person name="Sternberg P.W."/>
        </authorList>
    </citation>
    <scope>NUCLEOTIDE SEQUENCE [LARGE SCALE GENOMIC DNA]</scope>
    <source>
        <strain evidence="4">MT8872</strain>
    </source>
</reference>
<feature type="domain" description="PH" evidence="2">
    <location>
        <begin position="10"/>
        <end position="107"/>
    </location>
</feature>
<dbReference type="PANTHER" id="PTHR47219">
    <property type="entry name" value="RAB GTPASE-ACTIVATING PROTEIN 1-LIKE"/>
    <property type="match status" value="1"/>
</dbReference>
<dbReference type="WBParaSite" id="Pan_g6173.t1">
    <property type="protein sequence ID" value="Pan_g6173.t1"/>
    <property type="gene ID" value="Pan_g6173"/>
</dbReference>
<organism evidence="4 5">
    <name type="scientific">Panagrellus redivivus</name>
    <name type="common">Microworm</name>
    <dbReference type="NCBI Taxonomy" id="6233"/>
    <lineage>
        <taxon>Eukaryota</taxon>
        <taxon>Metazoa</taxon>
        <taxon>Ecdysozoa</taxon>
        <taxon>Nematoda</taxon>
        <taxon>Chromadorea</taxon>
        <taxon>Rhabditida</taxon>
        <taxon>Tylenchina</taxon>
        <taxon>Panagrolaimomorpha</taxon>
        <taxon>Panagrolaimoidea</taxon>
        <taxon>Panagrolaimidae</taxon>
        <taxon>Panagrellus</taxon>
    </lineage>
</organism>
<dbReference type="Gene3D" id="2.30.29.30">
    <property type="entry name" value="Pleckstrin-homology domain (PH domain)/Phosphotyrosine-binding domain (PTB)"/>
    <property type="match status" value="1"/>
</dbReference>
<feature type="coiled-coil region" evidence="1">
    <location>
        <begin position="320"/>
        <end position="354"/>
    </location>
</feature>
<sequence>MAPPTVSAKPDKISGYLLKQEHRSIGGPTKKKYWFVLDTDSPFLYWFKAATDITCVGRIALSGAAFTFDPRHKGQFEIHANGEIHIFETLDNKSRAQWLQFLQNNRRRHYERENVDSILNVEIMSPASHSNLSNLGKLSTLHAVDAVTTIPEETPSTSTSATMSPVGGAVSHPSDTRFYLGTDGELIASSFDLPSVPPAAPNRDLIKSAERVLSKIADGTQSRASILEEDAKKAIGKARRSIRLPSFASREKIKPKCEQCIELAALVEDLKDRCYELTDEVAANQDLVCALRNALVSAHNQRDAVMKVHNISEIEQLNFIIERESKLTNLQISNAELKREVSSLRETEKTLTRENQHLQTAIDAFKTSVITKDELIMKMCETQDDMEKRHREHRQSYADMGDIGIPEAIPVDGGLSPEEATRILTEEVNVDDVYELRDLVLGYESQNKFLNNEVLELQHIVDGLEARERKIIRQNFEIEAWFYQLKSRYMMVLNHVRNGFAEAQKKLSPTVIEELIDDVNRPLKFQHRTDAISPQRPSLSVILNSTAEGSETDALGFFIRPPKFGSPKTSIAGTPAEQPTPSQLTVSESSEVIVDKAAQLKNLSYQILKNIQTEESKQYLDWLQKWDCFLVNHASAVQLASSPDLKALVRQGVPHTYRSRVWKCLVQIHVADAQADAGKGYYECLLRKADKLENPATDGSLRQIDLDLARTLPNNIHFTDVNSDKMIALKRVLYAFRFHCKSVEYCQGLNRIAAVALLYLREDDAFWFLVSVVEYLQPPGYYTNTLHGAITDQKVMMDLVQEWVPKVHHHLKALDVDLSLFTLPWFLTIFVDVLSHDLYLPIFDAYLLEGNKVIFRFALGLLRTLEARLLACTTVGAVHSCLSNLATLDCTPKDLAKAAFHDLYSFPAKSIETKRVHYASQAAKNNEKR</sequence>
<feature type="domain" description="Rab-GAP TBC" evidence="3">
    <location>
        <begin position="652"/>
        <end position="850"/>
    </location>
</feature>
<keyword evidence="1" id="KW-0175">Coiled coil</keyword>
<dbReference type="InterPro" id="IPR001849">
    <property type="entry name" value="PH_domain"/>
</dbReference>
<dbReference type="SMART" id="SM00233">
    <property type="entry name" value="PH"/>
    <property type="match status" value="1"/>
</dbReference>
<evidence type="ECO:0000259" key="2">
    <source>
        <dbReference type="PROSITE" id="PS50003"/>
    </source>
</evidence>
<proteinExistence type="predicted"/>
<protein>
    <submittedName>
        <fullName evidence="5">PH domain-containing protein</fullName>
    </submittedName>
</protein>
<dbReference type="SUPFAM" id="SSF50729">
    <property type="entry name" value="PH domain-like"/>
    <property type="match status" value="1"/>
</dbReference>
<dbReference type="InterPro" id="IPR035969">
    <property type="entry name" value="Rab-GAP_TBC_sf"/>
</dbReference>
<dbReference type="SUPFAM" id="SSF47923">
    <property type="entry name" value="Ypt/Rab-GAP domain of gyp1p"/>
    <property type="match status" value="2"/>
</dbReference>
<name>A0A7E4ZZW5_PANRE</name>
<dbReference type="Gene3D" id="1.10.472.80">
    <property type="entry name" value="Ypt/Rab-GAP domain of gyp1p, domain 3"/>
    <property type="match status" value="1"/>
</dbReference>
<dbReference type="GO" id="GO:0005096">
    <property type="term" value="F:GTPase activator activity"/>
    <property type="evidence" value="ECO:0007669"/>
    <property type="project" value="TreeGrafter"/>
</dbReference>
<dbReference type="InterPro" id="IPR000195">
    <property type="entry name" value="Rab-GAP-TBC_dom"/>
</dbReference>
<dbReference type="SMART" id="SM00164">
    <property type="entry name" value="TBC"/>
    <property type="match status" value="1"/>
</dbReference>
<dbReference type="Pfam" id="PF00566">
    <property type="entry name" value="RabGAP-TBC"/>
    <property type="match status" value="1"/>
</dbReference>
<dbReference type="Proteomes" id="UP000492821">
    <property type="component" value="Unassembled WGS sequence"/>
</dbReference>
<reference evidence="5" key="2">
    <citation type="submission" date="2020-10" db="UniProtKB">
        <authorList>
            <consortium name="WormBaseParasite"/>
        </authorList>
    </citation>
    <scope>IDENTIFICATION</scope>
</reference>
<keyword evidence="4" id="KW-1185">Reference proteome</keyword>
<evidence type="ECO:0000256" key="1">
    <source>
        <dbReference type="SAM" id="Coils"/>
    </source>
</evidence>
<dbReference type="InterPro" id="IPR011993">
    <property type="entry name" value="PH-like_dom_sf"/>
</dbReference>
<accession>A0A7E4ZZW5</accession>
<dbReference type="FunFam" id="1.10.8.270:FF:000026">
    <property type="entry name" value="TBC (Tre-2/Bub2/Cdc16) domain family"/>
    <property type="match status" value="1"/>
</dbReference>
<dbReference type="PROSITE" id="PS50003">
    <property type="entry name" value="PH_DOMAIN"/>
    <property type="match status" value="1"/>
</dbReference>
<dbReference type="Gene3D" id="1.10.8.270">
    <property type="entry name" value="putative rabgap domain of human tbc1 domain family member 14 like domains"/>
    <property type="match status" value="1"/>
</dbReference>